<dbReference type="Pfam" id="PF00753">
    <property type="entry name" value="Lactamase_B"/>
    <property type="match status" value="1"/>
</dbReference>
<dbReference type="GO" id="GO:0046872">
    <property type="term" value="F:metal ion binding"/>
    <property type="evidence" value="ECO:0007669"/>
    <property type="project" value="UniProtKB-KW"/>
</dbReference>
<dbReference type="PANTHER" id="PTHR42978">
    <property type="entry name" value="QUORUM-QUENCHING LACTONASE YTNP-RELATED-RELATED"/>
    <property type="match status" value="1"/>
</dbReference>
<dbReference type="AlphaFoldDB" id="A0A2X0KDV1"/>
<evidence type="ECO:0000256" key="2">
    <source>
        <dbReference type="ARBA" id="ARBA00022723"/>
    </source>
</evidence>
<organism evidence="7 8">
    <name type="scientific">Streptacidiphilus pinicola</name>
    <dbReference type="NCBI Taxonomy" id="2219663"/>
    <lineage>
        <taxon>Bacteria</taxon>
        <taxon>Bacillati</taxon>
        <taxon>Actinomycetota</taxon>
        <taxon>Actinomycetes</taxon>
        <taxon>Kitasatosporales</taxon>
        <taxon>Streptomycetaceae</taxon>
        <taxon>Streptacidiphilus</taxon>
    </lineage>
</organism>
<keyword evidence="8" id="KW-1185">Reference proteome</keyword>
<reference evidence="7 8" key="1">
    <citation type="submission" date="2018-06" db="EMBL/GenBank/DDBJ databases">
        <title>Streptacidiphilus pinicola sp. nov., isolated from pine grove soil.</title>
        <authorList>
            <person name="Roh S.G."/>
            <person name="Park S."/>
            <person name="Kim M.-K."/>
            <person name="Yun B.-R."/>
            <person name="Park J."/>
            <person name="Kim M.J."/>
            <person name="Kim Y.S."/>
            <person name="Kim S.B."/>
        </authorList>
    </citation>
    <scope>NUCLEOTIDE SEQUENCE [LARGE SCALE GENOMIC DNA]</scope>
    <source>
        <strain evidence="7 8">MMS16-CNU450</strain>
    </source>
</reference>
<gene>
    <name evidence="7" type="ORF">DN069_02510</name>
</gene>
<dbReference type="SUPFAM" id="SSF56281">
    <property type="entry name" value="Metallo-hydrolase/oxidoreductase"/>
    <property type="match status" value="1"/>
</dbReference>
<evidence type="ECO:0000256" key="1">
    <source>
        <dbReference type="ARBA" id="ARBA00007749"/>
    </source>
</evidence>
<accession>A0A2X0KDV1</accession>
<name>A0A2X0KDV1_9ACTN</name>
<keyword evidence="4" id="KW-0862">Zinc</keyword>
<dbReference type="OrthoDB" id="5177904at2"/>
<feature type="region of interest" description="Disordered" evidence="5">
    <location>
        <begin position="284"/>
        <end position="306"/>
    </location>
</feature>
<comment type="similarity">
    <text evidence="1">Belongs to the metallo-beta-lactamase superfamily.</text>
</comment>
<sequence length="306" mass="32045">MPQAADRLTLGETTITYLVDGSGEHNPDTMLPGLDWAAHPGSLTDGHLVLTFGAFLVQTGDRNILVDLGIGDLDMDIPGLAHVKGGRLLESLAAEGLSPEDIDTVVYTHLHLDHIGWTSDVAPTLHGQGANTPRGLTFAGARHLMAEPEWQYWTTGEGAHEVGGPDPVATLGPLLGAVDFVQGGDTVALGVTVEDTAGHTPGHLAVVVRDPSGASAESVLIAGDIFHAPVEMAEPTCVFSTDVDPAQARKVRNCILKRPDTVIAAGHFTDGVFGRVTEAGTGYTWTPIRPVPPPHDQPARLPSGSD</sequence>
<evidence type="ECO:0000259" key="6">
    <source>
        <dbReference type="SMART" id="SM00849"/>
    </source>
</evidence>
<protein>
    <submittedName>
        <fullName evidence="7">MBL fold metallo-hydrolase</fullName>
    </submittedName>
</protein>
<dbReference type="RefSeq" id="WP_111499083.1">
    <property type="nucleotide sequence ID" value="NZ_QKYN01000009.1"/>
</dbReference>
<evidence type="ECO:0000256" key="3">
    <source>
        <dbReference type="ARBA" id="ARBA00022801"/>
    </source>
</evidence>
<evidence type="ECO:0000313" key="7">
    <source>
        <dbReference type="EMBL" id="RAG87215.1"/>
    </source>
</evidence>
<dbReference type="PANTHER" id="PTHR42978:SF6">
    <property type="entry name" value="QUORUM-QUENCHING LACTONASE YTNP-RELATED"/>
    <property type="match status" value="1"/>
</dbReference>
<proteinExistence type="inferred from homology"/>
<dbReference type="InterPro" id="IPR001279">
    <property type="entry name" value="Metallo-B-lactamas"/>
</dbReference>
<evidence type="ECO:0000256" key="4">
    <source>
        <dbReference type="ARBA" id="ARBA00022833"/>
    </source>
</evidence>
<dbReference type="InterPro" id="IPR051013">
    <property type="entry name" value="MBL_superfamily_lactonases"/>
</dbReference>
<dbReference type="Gene3D" id="3.60.15.10">
    <property type="entry name" value="Ribonuclease Z/Hydroxyacylglutathione hydrolase-like"/>
    <property type="match status" value="1"/>
</dbReference>
<dbReference type="SMART" id="SM00849">
    <property type="entry name" value="Lactamase_B"/>
    <property type="match status" value="1"/>
</dbReference>
<dbReference type="InterPro" id="IPR036866">
    <property type="entry name" value="RibonucZ/Hydroxyglut_hydro"/>
</dbReference>
<feature type="domain" description="Metallo-beta-lactamase" evidence="6">
    <location>
        <begin position="51"/>
        <end position="267"/>
    </location>
</feature>
<evidence type="ECO:0000313" key="8">
    <source>
        <dbReference type="Proteomes" id="UP000248889"/>
    </source>
</evidence>
<evidence type="ECO:0000256" key="5">
    <source>
        <dbReference type="SAM" id="MobiDB-lite"/>
    </source>
</evidence>
<keyword evidence="3 7" id="KW-0378">Hydrolase</keyword>
<keyword evidence="2" id="KW-0479">Metal-binding</keyword>
<dbReference type="EMBL" id="QKYN01000009">
    <property type="protein sequence ID" value="RAG87215.1"/>
    <property type="molecule type" value="Genomic_DNA"/>
</dbReference>
<dbReference type="GO" id="GO:0016787">
    <property type="term" value="F:hydrolase activity"/>
    <property type="evidence" value="ECO:0007669"/>
    <property type="project" value="UniProtKB-KW"/>
</dbReference>
<dbReference type="Proteomes" id="UP000248889">
    <property type="component" value="Unassembled WGS sequence"/>
</dbReference>
<comment type="caution">
    <text evidence="7">The sequence shown here is derived from an EMBL/GenBank/DDBJ whole genome shotgun (WGS) entry which is preliminary data.</text>
</comment>